<reference evidence="1 2" key="1">
    <citation type="submission" date="2022-06" db="EMBL/GenBank/DDBJ databases">
        <title>Mesorhizobium sp. strain RP14 Genome sequencing and assembly.</title>
        <authorList>
            <person name="Kim I."/>
        </authorList>
    </citation>
    <scope>NUCLEOTIDE SEQUENCE [LARGE SCALE GENOMIC DNA]</scope>
    <source>
        <strain evidence="2">RP14(2022)</strain>
    </source>
</reference>
<accession>A0ABT1CD55</accession>
<protein>
    <submittedName>
        <fullName evidence="1">Uncharacterized protein</fullName>
    </submittedName>
</protein>
<sequence length="85" mass="9968">MSEEARHLRARLAVHDLLSDVILVDWLSGLSADLVDEFLEDYTAQLPLEEREAELRRLARVREKAEVMRRERLMMRVGLLDGTRH</sequence>
<dbReference type="Proteomes" id="UP001205906">
    <property type="component" value="Unassembled WGS sequence"/>
</dbReference>
<dbReference type="EMBL" id="JAMXQS010000009">
    <property type="protein sequence ID" value="MCO6051876.1"/>
    <property type="molecule type" value="Genomic_DNA"/>
</dbReference>
<evidence type="ECO:0000313" key="1">
    <source>
        <dbReference type="EMBL" id="MCO6051876.1"/>
    </source>
</evidence>
<evidence type="ECO:0000313" key="2">
    <source>
        <dbReference type="Proteomes" id="UP001205906"/>
    </source>
</evidence>
<proteinExistence type="predicted"/>
<gene>
    <name evidence="1" type="ORF">NGM99_18985</name>
</gene>
<organism evidence="1 2">
    <name type="scientific">Mesorhizobium liriopis</name>
    <dbReference type="NCBI Taxonomy" id="2953882"/>
    <lineage>
        <taxon>Bacteria</taxon>
        <taxon>Pseudomonadati</taxon>
        <taxon>Pseudomonadota</taxon>
        <taxon>Alphaproteobacteria</taxon>
        <taxon>Hyphomicrobiales</taxon>
        <taxon>Phyllobacteriaceae</taxon>
        <taxon>Mesorhizobium</taxon>
    </lineage>
</organism>
<keyword evidence="2" id="KW-1185">Reference proteome</keyword>
<name>A0ABT1CD55_9HYPH</name>
<comment type="caution">
    <text evidence="1">The sequence shown here is derived from an EMBL/GenBank/DDBJ whole genome shotgun (WGS) entry which is preliminary data.</text>
</comment>
<dbReference type="RefSeq" id="WP_252821868.1">
    <property type="nucleotide sequence ID" value="NZ_JAMXQS010000009.1"/>
</dbReference>